<sequence>MVKAESLGDNVIWVEAKTLATPLLTEEKWSKPAGMWETNPRAFLGEDSGDGCAAMDKTEFNRVDMACFIIGQQSETSRRWIILVYTSHRETKPGEGARIIIYFSTLI</sequence>
<reference evidence="2" key="1">
    <citation type="journal article" date="2013" name="Nat. Genet.">
        <title>The Capsella rubella genome and the genomic consequences of rapid mating system evolution.</title>
        <authorList>
            <person name="Slotte T."/>
            <person name="Hazzouri K.M."/>
            <person name="Agren J.A."/>
            <person name="Koenig D."/>
            <person name="Maumus F."/>
            <person name="Guo Y.L."/>
            <person name="Steige K."/>
            <person name="Platts A.E."/>
            <person name="Escobar J.S."/>
            <person name="Newman L.K."/>
            <person name="Wang W."/>
            <person name="Mandakova T."/>
            <person name="Vello E."/>
            <person name="Smith L.M."/>
            <person name="Henz S.R."/>
            <person name="Steffen J."/>
            <person name="Takuno S."/>
            <person name="Brandvain Y."/>
            <person name="Coop G."/>
            <person name="Andolfatto P."/>
            <person name="Hu T.T."/>
            <person name="Blanchette M."/>
            <person name="Clark R.M."/>
            <person name="Quesneville H."/>
            <person name="Nordborg M."/>
            <person name="Gaut B.S."/>
            <person name="Lysak M.A."/>
            <person name="Jenkins J."/>
            <person name="Grimwood J."/>
            <person name="Chapman J."/>
            <person name="Prochnik S."/>
            <person name="Shu S."/>
            <person name="Rokhsar D."/>
            <person name="Schmutz J."/>
            <person name="Weigel D."/>
            <person name="Wright S.I."/>
        </authorList>
    </citation>
    <scope>NUCLEOTIDE SEQUENCE [LARGE SCALE GENOMIC DNA]</scope>
    <source>
        <strain evidence="2">cv. Monte Gargano</strain>
    </source>
</reference>
<name>R0IGI5_9BRAS</name>
<dbReference type="EMBL" id="KB870806">
    <property type="protein sequence ID" value="EOA35928.1"/>
    <property type="molecule type" value="Genomic_DNA"/>
</dbReference>
<evidence type="ECO:0000313" key="2">
    <source>
        <dbReference type="Proteomes" id="UP000029121"/>
    </source>
</evidence>
<dbReference type="EMBL" id="KB870806">
    <property type="protein sequence ID" value="EOA35929.1"/>
    <property type="molecule type" value="Genomic_DNA"/>
</dbReference>
<dbReference type="Proteomes" id="UP000029121">
    <property type="component" value="Unassembled WGS sequence"/>
</dbReference>
<dbReference type="AlphaFoldDB" id="R0IGI5"/>
<gene>
    <name evidence="1" type="ORF">CARUB_v10021186mg</name>
</gene>
<keyword evidence="2" id="KW-1185">Reference proteome</keyword>
<reference evidence="1" key="2">
    <citation type="journal article" date="2013" name="Nat. Genet.">
        <title>Genome sequencing of Capsella rubella.</title>
        <authorList>
            <person name="Schmutz J."/>
            <person name="Prochnik S."/>
            <person name="Nordborg M."/>
            <person name="Weigel D."/>
            <person name="Rokhsar D."/>
            <person name="Wright S."/>
        </authorList>
    </citation>
    <scope>NUCLEOTIDE SEQUENCE</scope>
</reference>
<proteinExistence type="predicted"/>
<evidence type="ECO:0000313" key="1">
    <source>
        <dbReference type="EMBL" id="EOA35928.1"/>
    </source>
</evidence>
<accession>R0IGI5</accession>
<organism evidence="1 2">
    <name type="scientific">Capsella rubella</name>
    <dbReference type="NCBI Taxonomy" id="81985"/>
    <lineage>
        <taxon>Eukaryota</taxon>
        <taxon>Viridiplantae</taxon>
        <taxon>Streptophyta</taxon>
        <taxon>Embryophyta</taxon>
        <taxon>Tracheophyta</taxon>
        <taxon>Spermatophyta</taxon>
        <taxon>Magnoliopsida</taxon>
        <taxon>eudicotyledons</taxon>
        <taxon>Gunneridae</taxon>
        <taxon>Pentapetalae</taxon>
        <taxon>rosids</taxon>
        <taxon>malvids</taxon>
        <taxon>Brassicales</taxon>
        <taxon>Brassicaceae</taxon>
        <taxon>Camelineae</taxon>
        <taxon>Capsella</taxon>
    </lineage>
</organism>
<protein>
    <submittedName>
        <fullName evidence="1">Uncharacterized protein</fullName>
    </submittedName>
</protein>